<accession>A0ABT1T104</accession>
<dbReference type="Pfam" id="PF03432">
    <property type="entry name" value="Relaxase"/>
    <property type="match status" value="1"/>
</dbReference>
<name>A0ABT1T104_9SPHI</name>
<keyword evidence="3" id="KW-1185">Reference proteome</keyword>
<dbReference type="InterPro" id="IPR005094">
    <property type="entry name" value="Endonuclease_MobA/VirD2"/>
</dbReference>
<organism evidence="2 3">
    <name type="scientific">Mucilaginibacter aquariorum</name>
    <dbReference type="NCBI Taxonomy" id="2967225"/>
    <lineage>
        <taxon>Bacteria</taxon>
        <taxon>Pseudomonadati</taxon>
        <taxon>Bacteroidota</taxon>
        <taxon>Sphingobacteriia</taxon>
        <taxon>Sphingobacteriales</taxon>
        <taxon>Sphingobacteriaceae</taxon>
        <taxon>Mucilaginibacter</taxon>
    </lineage>
</organism>
<feature type="domain" description="MobA/VirD2-like nuclease" evidence="1">
    <location>
        <begin position="17"/>
        <end position="151"/>
    </location>
</feature>
<dbReference type="Proteomes" id="UP001204376">
    <property type="component" value="Unassembled WGS sequence"/>
</dbReference>
<evidence type="ECO:0000313" key="2">
    <source>
        <dbReference type="EMBL" id="MCQ6958274.1"/>
    </source>
</evidence>
<proteinExistence type="predicted"/>
<reference evidence="2 3" key="1">
    <citation type="submission" date="2022-07" db="EMBL/GenBank/DDBJ databases">
        <title>Mucilaginibacter sp. JC4.</title>
        <authorList>
            <person name="Le V."/>
            <person name="Ko S.-R."/>
            <person name="Ahn C.-Y."/>
            <person name="Oh H.-M."/>
        </authorList>
    </citation>
    <scope>NUCLEOTIDE SEQUENCE [LARGE SCALE GENOMIC DNA]</scope>
    <source>
        <strain evidence="2 3">JC4</strain>
    </source>
</reference>
<evidence type="ECO:0000313" key="3">
    <source>
        <dbReference type="Proteomes" id="UP001204376"/>
    </source>
</evidence>
<gene>
    <name evidence="2" type="ORF">NPE20_09910</name>
</gene>
<evidence type="ECO:0000259" key="1">
    <source>
        <dbReference type="Pfam" id="PF03432"/>
    </source>
</evidence>
<protein>
    <submittedName>
        <fullName evidence="2">Relaxase/mobilization nuclease domain-containing protein</fullName>
    </submittedName>
</protein>
<dbReference type="RefSeq" id="WP_256538452.1">
    <property type="nucleotide sequence ID" value="NZ_JANHOH010000001.1"/>
</dbReference>
<dbReference type="EMBL" id="JANHOH010000001">
    <property type="protein sequence ID" value="MCQ6958274.1"/>
    <property type="molecule type" value="Genomic_DNA"/>
</dbReference>
<sequence length="412" mass="46492">MVAKIKSGKSLIGAINYNENKVKAGKAILLAAQLYSKDVELLSFNDKLFRLTDLANRNQRTKTNSVHLSLNFDLSEDMNAQTLVDISDSYMDKIGFGNQPYLVYQHTDAGHPHVHIVTTNIDAEGGRISLHNIGRLKSEPARKQVEKEFGLIEAESKSIVNKQIERDHISPLVYGEFDVKRAITNIVNAVVQQYKFSSLPEFNAILRLYNIEADPGNRESVMFKKGGLRYWALDVSGKKLGVPIKASAVYGKPTQYLLNDRYKLGEYLRKPFKESLKNTISQALAKSLNKNQFLIELKQQEVVGVLRHNADGRVYGVTYIDFRNKSVFNGSDLGKSFSAAAIMSALQTNAEFATARHGKIIEPENTLTVHKDFSRYTNSNSLLDDLLMPTYQNGNENLFERKKKKKKRKLNL</sequence>
<comment type="caution">
    <text evidence="2">The sequence shown here is derived from an EMBL/GenBank/DDBJ whole genome shotgun (WGS) entry which is preliminary data.</text>
</comment>